<dbReference type="Proteomes" id="UP001157006">
    <property type="component" value="Chromosome 5"/>
</dbReference>
<dbReference type="AlphaFoldDB" id="A0AAV1AWG3"/>
<reference evidence="1 2" key="1">
    <citation type="submission" date="2023-01" db="EMBL/GenBank/DDBJ databases">
        <authorList>
            <person name="Kreplak J."/>
        </authorList>
    </citation>
    <scope>NUCLEOTIDE SEQUENCE [LARGE SCALE GENOMIC DNA]</scope>
</reference>
<dbReference type="EMBL" id="OX451740">
    <property type="protein sequence ID" value="CAI8614542.1"/>
    <property type="molecule type" value="Genomic_DNA"/>
</dbReference>
<evidence type="ECO:0000313" key="2">
    <source>
        <dbReference type="Proteomes" id="UP001157006"/>
    </source>
</evidence>
<accession>A0AAV1AWG3</accession>
<name>A0AAV1AWG3_VICFA</name>
<proteinExistence type="predicted"/>
<evidence type="ECO:0000313" key="1">
    <source>
        <dbReference type="EMBL" id="CAI8614542.1"/>
    </source>
</evidence>
<gene>
    <name evidence="1" type="ORF">VFH_V134600</name>
</gene>
<sequence>MLFAKKRQRAVLHLVELPAAGYFLRGSSGEKEGPPYFSLLKLYKARRERMDERRFEDARPKQAMTSPYQRKPWSSALAHFTWRFAHPLAGRGNPGTDEIRGKDGIGHYTEGARHDRDLRFKLIRADQNLDYQILDTIFLEMESPLPRLF</sequence>
<protein>
    <submittedName>
        <fullName evidence="1">Uncharacterized protein</fullName>
    </submittedName>
</protein>
<organism evidence="1 2">
    <name type="scientific">Vicia faba</name>
    <name type="common">Broad bean</name>
    <name type="synonym">Faba vulgaris</name>
    <dbReference type="NCBI Taxonomy" id="3906"/>
    <lineage>
        <taxon>Eukaryota</taxon>
        <taxon>Viridiplantae</taxon>
        <taxon>Streptophyta</taxon>
        <taxon>Embryophyta</taxon>
        <taxon>Tracheophyta</taxon>
        <taxon>Spermatophyta</taxon>
        <taxon>Magnoliopsida</taxon>
        <taxon>eudicotyledons</taxon>
        <taxon>Gunneridae</taxon>
        <taxon>Pentapetalae</taxon>
        <taxon>rosids</taxon>
        <taxon>fabids</taxon>
        <taxon>Fabales</taxon>
        <taxon>Fabaceae</taxon>
        <taxon>Papilionoideae</taxon>
        <taxon>50 kb inversion clade</taxon>
        <taxon>NPAAA clade</taxon>
        <taxon>Hologalegina</taxon>
        <taxon>IRL clade</taxon>
        <taxon>Fabeae</taxon>
        <taxon>Vicia</taxon>
    </lineage>
</organism>
<keyword evidence="2" id="KW-1185">Reference proteome</keyword>